<sequence length="82" mass="8992">MSRGEVETAKGDKGILGQQGGRNETLNRDGEKNGGAGGQRQSVHRCILKEYEESKRKRSRAKERHQVTSSCSIVKEHKSGPG</sequence>
<accession>A0ACB9WT65</accession>
<organism evidence="1 2">
    <name type="scientific">Chaenocephalus aceratus</name>
    <name type="common">Blackfin icefish</name>
    <name type="synonym">Chaenichthys aceratus</name>
    <dbReference type="NCBI Taxonomy" id="36190"/>
    <lineage>
        <taxon>Eukaryota</taxon>
        <taxon>Metazoa</taxon>
        <taxon>Chordata</taxon>
        <taxon>Craniata</taxon>
        <taxon>Vertebrata</taxon>
        <taxon>Euteleostomi</taxon>
        <taxon>Actinopterygii</taxon>
        <taxon>Neopterygii</taxon>
        <taxon>Teleostei</taxon>
        <taxon>Neoteleostei</taxon>
        <taxon>Acanthomorphata</taxon>
        <taxon>Eupercaria</taxon>
        <taxon>Perciformes</taxon>
        <taxon>Notothenioidei</taxon>
        <taxon>Channichthyidae</taxon>
        <taxon>Chaenocephalus</taxon>
    </lineage>
</organism>
<comment type="caution">
    <text evidence="1">The sequence shown here is derived from an EMBL/GenBank/DDBJ whole genome shotgun (WGS) entry which is preliminary data.</text>
</comment>
<gene>
    <name evidence="1" type="ORF">KUCAC02_008728</name>
</gene>
<evidence type="ECO:0000313" key="1">
    <source>
        <dbReference type="EMBL" id="KAI4816401.1"/>
    </source>
</evidence>
<dbReference type="Proteomes" id="UP001057452">
    <property type="component" value="Chromosome 12"/>
</dbReference>
<reference evidence="1" key="1">
    <citation type="submission" date="2022-05" db="EMBL/GenBank/DDBJ databases">
        <title>Chromosome-level genome of Chaenocephalus aceratus.</title>
        <authorList>
            <person name="Park H."/>
        </authorList>
    </citation>
    <scope>NUCLEOTIDE SEQUENCE</scope>
    <source>
        <strain evidence="1">KU_202001</strain>
    </source>
</reference>
<evidence type="ECO:0000313" key="2">
    <source>
        <dbReference type="Proteomes" id="UP001057452"/>
    </source>
</evidence>
<dbReference type="EMBL" id="CM043796">
    <property type="protein sequence ID" value="KAI4816401.1"/>
    <property type="molecule type" value="Genomic_DNA"/>
</dbReference>
<name>A0ACB9WT65_CHAAC</name>
<protein>
    <submittedName>
        <fullName evidence="1">Uncharacterized protein</fullName>
    </submittedName>
</protein>
<keyword evidence="2" id="KW-1185">Reference proteome</keyword>
<proteinExistence type="predicted"/>